<dbReference type="Pfam" id="PF00144">
    <property type="entry name" value="Beta-lactamase"/>
    <property type="match status" value="1"/>
</dbReference>
<keyword evidence="1" id="KW-0732">Signal</keyword>
<evidence type="ECO:0000256" key="1">
    <source>
        <dbReference type="SAM" id="SignalP"/>
    </source>
</evidence>
<evidence type="ECO:0000259" key="2">
    <source>
        <dbReference type="Pfam" id="PF00144"/>
    </source>
</evidence>
<dbReference type="PANTHER" id="PTHR46520">
    <property type="entry name" value="SERINE BETA-LACTAMASE-LIKE PROTEIN LACTB, MITOCHONDRIAL"/>
    <property type="match status" value="1"/>
</dbReference>
<evidence type="ECO:0000313" key="3">
    <source>
        <dbReference type="EMBL" id="QSX32936.1"/>
    </source>
</evidence>
<feature type="signal peptide" evidence="1">
    <location>
        <begin position="1"/>
        <end position="21"/>
    </location>
</feature>
<sequence length="383" mass="42033">MMKLTFPTLSLLALAFSPTWAATQPVPTKIDTLFTTAVSSPTVPGISVALADSHGIVWAKGYGYADVENQLPMTAQHKLRIGSVAKVITAAGLMRLYDQGKVDLNAPVTQYVPAWPTDKAPMTLKQVTSHTAGIRHYKKGANEFLFNTPFADVNAGLALFKDDPLLFAPGSDFSYSTFGWTLVSAAMEGADGQRDFRQIMQQEVFAPLKLNDMVFDDQYPLIAHRARPYSVHDGVLQNSPQTDHSYKWAGGGFIATPSDVDRFALAQLDSDYLKPSTQALMFSKAHLNGGTPVNFGIGWMIGFDGYRQRPKYRDDAATLKMMDDMPQAVMHSGGSMGGITMTIMCREHQRAITVVKNVDGDDSADVFKLALTTLHFYHQEGQH</sequence>
<name>A0ABX7QPS2_9GAMM</name>
<reference evidence="3 4" key="1">
    <citation type="submission" date="2021-03" db="EMBL/GenBank/DDBJ databases">
        <title>Novel species identification of genus Shewanella.</title>
        <authorList>
            <person name="Liu G."/>
            <person name="Zhang Q."/>
        </authorList>
    </citation>
    <scope>NUCLEOTIDE SEQUENCE [LARGE SCALE GENOMIC DNA]</scope>
    <source>
        <strain evidence="3 4">FJAT-51800</strain>
    </source>
</reference>
<feature type="domain" description="Beta-lactamase-related" evidence="2">
    <location>
        <begin position="31"/>
        <end position="363"/>
    </location>
</feature>
<dbReference type="InterPro" id="IPR012338">
    <property type="entry name" value="Beta-lactam/transpept-like"/>
</dbReference>
<dbReference type="InterPro" id="IPR052794">
    <property type="entry name" value="Mito_Ser_Protease_LACTB"/>
</dbReference>
<dbReference type="SUPFAM" id="SSF56601">
    <property type="entry name" value="beta-lactamase/transpeptidase-like"/>
    <property type="match status" value="1"/>
</dbReference>
<dbReference type="Proteomes" id="UP000662770">
    <property type="component" value="Chromosome"/>
</dbReference>
<dbReference type="InterPro" id="IPR001466">
    <property type="entry name" value="Beta-lactam-related"/>
</dbReference>
<feature type="chain" id="PRO_5045304792" evidence="1">
    <location>
        <begin position="22"/>
        <end position="383"/>
    </location>
</feature>
<evidence type="ECO:0000313" key="4">
    <source>
        <dbReference type="Proteomes" id="UP000662770"/>
    </source>
</evidence>
<gene>
    <name evidence="3" type="ORF">JYB87_14485</name>
</gene>
<keyword evidence="4" id="KW-1185">Reference proteome</keyword>
<dbReference type="Gene3D" id="3.40.710.10">
    <property type="entry name" value="DD-peptidase/beta-lactamase superfamily"/>
    <property type="match status" value="1"/>
</dbReference>
<protein>
    <submittedName>
        <fullName evidence="3">Beta-lactamase family protein</fullName>
    </submittedName>
</protein>
<proteinExistence type="predicted"/>
<accession>A0ABX7QPS2</accession>
<dbReference type="EMBL" id="CP071503">
    <property type="protein sequence ID" value="QSX32936.1"/>
    <property type="molecule type" value="Genomic_DNA"/>
</dbReference>
<organism evidence="3 4">
    <name type="scientific">Shewanella avicenniae</name>
    <dbReference type="NCBI Taxonomy" id="2814294"/>
    <lineage>
        <taxon>Bacteria</taxon>
        <taxon>Pseudomonadati</taxon>
        <taxon>Pseudomonadota</taxon>
        <taxon>Gammaproteobacteria</taxon>
        <taxon>Alteromonadales</taxon>
        <taxon>Shewanellaceae</taxon>
        <taxon>Shewanella</taxon>
    </lineage>
</organism>
<dbReference type="PANTHER" id="PTHR46520:SF1">
    <property type="entry name" value="SERINE BETA-LACTAMASE-LIKE PROTEIN LACTB, MITOCHONDRIAL"/>
    <property type="match status" value="1"/>
</dbReference>